<dbReference type="AlphaFoldDB" id="A0A561WAY1"/>
<evidence type="ECO:0000313" key="2">
    <source>
        <dbReference type="Proteomes" id="UP000320239"/>
    </source>
</evidence>
<gene>
    <name evidence="1" type="ORF">FHX34_103534</name>
</gene>
<accession>A0A561WAY1</accession>
<evidence type="ECO:0000313" key="1">
    <source>
        <dbReference type="EMBL" id="TWG21005.1"/>
    </source>
</evidence>
<proteinExistence type="predicted"/>
<dbReference type="OrthoDB" id="9929553at2"/>
<comment type="caution">
    <text evidence="1">The sequence shown here is derived from an EMBL/GenBank/DDBJ whole genome shotgun (WGS) entry which is preliminary data.</text>
</comment>
<organism evidence="1 2">
    <name type="scientific">Actinoplanes teichomyceticus</name>
    <dbReference type="NCBI Taxonomy" id="1867"/>
    <lineage>
        <taxon>Bacteria</taxon>
        <taxon>Bacillati</taxon>
        <taxon>Actinomycetota</taxon>
        <taxon>Actinomycetes</taxon>
        <taxon>Micromonosporales</taxon>
        <taxon>Micromonosporaceae</taxon>
        <taxon>Actinoplanes</taxon>
    </lineage>
</organism>
<dbReference type="RefSeq" id="WP_122979686.1">
    <property type="nucleotide sequence ID" value="NZ_BOMX01000113.1"/>
</dbReference>
<name>A0A561WAY1_ACTTI</name>
<sequence length="68" mass="7766">MIRGLLYAIVCDICDSEFGRRGENWFSLKQAAEQQGWRFHRRKDDRVASRGGKDYCPSCVPASWGGAR</sequence>
<protein>
    <submittedName>
        <fullName evidence="1">Uncharacterized protein</fullName>
    </submittedName>
</protein>
<dbReference type="Proteomes" id="UP000320239">
    <property type="component" value="Unassembled WGS sequence"/>
</dbReference>
<dbReference type="EMBL" id="VIWY01000003">
    <property type="protein sequence ID" value="TWG21005.1"/>
    <property type="molecule type" value="Genomic_DNA"/>
</dbReference>
<reference evidence="1 2" key="1">
    <citation type="submission" date="2019-06" db="EMBL/GenBank/DDBJ databases">
        <title>Sequencing the genomes of 1000 actinobacteria strains.</title>
        <authorList>
            <person name="Klenk H.-P."/>
        </authorList>
    </citation>
    <scope>NUCLEOTIDE SEQUENCE [LARGE SCALE GENOMIC DNA]</scope>
    <source>
        <strain evidence="1 2">DSM 43866</strain>
    </source>
</reference>
<keyword evidence="2" id="KW-1185">Reference proteome</keyword>